<dbReference type="AlphaFoldDB" id="A0A317EYF2"/>
<sequence>MDYTSLVGKKITIHVRLQTTITLKFLTPYVNMDLQQPHIYFDAQIYTKRKDMGIKLLSCVNGVRFCNHKTLINAFFNNKRI</sequence>
<keyword evidence="2" id="KW-1185">Reference proteome</keyword>
<accession>A0A317EYF2</accession>
<gene>
    <name evidence="1" type="ORF">DF947_17755</name>
</gene>
<comment type="caution">
    <text evidence="1">The sequence shown here is derived from an EMBL/GenBank/DDBJ whole genome shotgun (WGS) entry which is preliminary data.</text>
</comment>
<protein>
    <submittedName>
        <fullName evidence="1">Uncharacterized protein</fullName>
    </submittedName>
</protein>
<organism evidence="1 2">
    <name type="scientific">Pedobacter paludis</name>
    <dbReference type="NCBI Taxonomy" id="2203212"/>
    <lineage>
        <taxon>Bacteria</taxon>
        <taxon>Pseudomonadati</taxon>
        <taxon>Bacteroidota</taxon>
        <taxon>Sphingobacteriia</taxon>
        <taxon>Sphingobacteriales</taxon>
        <taxon>Sphingobacteriaceae</taxon>
        <taxon>Pedobacter</taxon>
    </lineage>
</organism>
<dbReference type="Proteomes" id="UP000245391">
    <property type="component" value="Unassembled WGS sequence"/>
</dbReference>
<evidence type="ECO:0000313" key="1">
    <source>
        <dbReference type="EMBL" id="PWS30278.1"/>
    </source>
</evidence>
<name>A0A317EYF2_9SPHI</name>
<evidence type="ECO:0000313" key="2">
    <source>
        <dbReference type="Proteomes" id="UP000245391"/>
    </source>
</evidence>
<reference evidence="2" key="1">
    <citation type="submission" date="2018-05" db="EMBL/GenBank/DDBJ databases">
        <title>Pedobacter paludis sp. nov., isolated from wetland soil.</title>
        <authorList>
            <person name="Zhang Y."/>
        </authorList>
    </citation>
    <scope>NUCLEOTIDE SEQUENCE [LARGE SCALE GENOMIC DNA]</scope>
    <source>
        <strain evidence="2">R-8</strain>
    </source>
</reference>
<dbReference type="EMBL" id="QGNY01000007">
    <property type="protein sequence ID" value="PWS30278.1"/>
    <property type="molecule type" value="Genomic_DNA"/>
</dbReference>
<proteinExistence type="predicted"/>